<dbReference type="InterPro" id="IPR036291">
    <property type="entry name" value="NAD(P)-bd_dom_sf"/>
</dbReference>
<accession>A0A6G4U8X4</accession>
<gene>
    <name evidence="4" type="ORF">G5C51_32910</name>
</gene>
<protein>
    <submittedName>
        <fullName evidence="4">3-oxoacyl-ACP reductase</fullName>
    </submittedName>
</protein>
<dbReference type="EMBL" id="JAAKZV010000222">
    <property type="protein sequence ID" value="NGN68679.1"/>
    <property type="molecule type" value="Genomic_DNA"/>
</dbReference>
<dbReference type="InterPro" id="IPR057326">
    <property type="entry name" value="KR_dom"/>
</dbReference>
<dbReference type="NCBIfam" id="NF006110">
    <property type="entry name" value="PRK08261.1"/>
    <property type="match status" value="1"/>
</dbReference>
<dbReference type="PROSITE" id="PS00061">
    <property type="entry name" value="ADH_SHORT"/>
    <property type="match status" value="1"/>
</dbReference>
<comment type="caution">
    <text evidence="4">The sequence shown here is derived from an EMBL/GenBank/DDBJ whole genome shotgun (WGS) entry which is preliminary data.</text>
</comment>
<evidence type="ECO:0000256" key="1">
    <source>
        <dbReference type="ARBA" id="ARBA00006484"/>
    </source>
</evidence>
<name>A0A6G4U8X4_9ACTN</name>
<proteinExistence type="inferred from homology"/>
<dbReference type="PRINTS" id="PR00081">
    <property type="entry name" value="GDHRDH"/>
</dbReference>
<dbReference type="InterPro" id="IPR020904">
    <property type="entry name" value="Sc_DH/Rdtase_CS"/>
</dbReference>
<reference evidence="4 5" key="1">
    <citation type="submission" date="2020-02" db="EMBL/GenBank/DDBJ databases">
        <title>Whole-genome analyses of novel actinobacteria.</title>
        <authorList>
            <person name="Sahin N."/>
        </authorList>
    </citation>
    <scope>NUCLEOTIDE SEQUENCE [LARGE SCALE GENOMIC DNA]</scope>
    <source>
        <strain evidence="4 5">A7024</strain>
    </source>
</reference>
<dbReference type="RefSeq" id="WP_165242849.1">
    <property type="nucleotide sequence ID" value="NZ_JAAKZV010000222.1"/>
</dbReference>
<comment type="similarity">
    <text evidence="1">Belongs to the short-chain dehydrogenases/reductases (SDR) family.</text>
</comment>
<feature type="domain" description="Ketoreductase" evidence="3">
    <location>
        <begin position="204"/>
        <end position="381"/>
    </location>
</feature>
<evidence type="ECO:0000313" key="4">
    <source>
        <dbReference type="EMBL" id="NGN68679.1"/>
    </source>
</evidence>
<dbReference type="GO" id="GO:0016616">
    <property type="term" value="F:oxidoreductase activity, acting on the CH-OH group of donors, NAD or NADP as acceptor"/>
    <property type="evidence" value="ECO:0007669"/>
    <property type="project" value="TreeGrafter"/>
</dbReference>
<feature type="region of interest" description="Disordered" evidence="2">
    <location>
        <begin position="22"/>
        <end position="51"/>
    </location>
</feature>
<evidence type="ECO:0000313" key="5">
    <source>
        <dbReference type="Proteomes" id="UP000481583"/>
    </source>
</evidence>
<dbReference type="PANTHER" id="PTHR42760:SF78">
    <property type="entry name" value="3-OXOACYL-[ACYL-CARRIER-PROTEIN] REDUCTASE [NADH]"/>
    <property type="match status" value="1"/>
</dbReference>
<organism evidence="4 5">
    <name type="scientific">Streptomyces coryli</name>
    <dbReference type="NCBI Taxonomy" id="1128680"/>
    <lineage>
        <taxon>Bacteria</taxon>
        <taxon>Bacillati</taxon>
        <taxon>Actinomycetota</taxon>
        <taxon>Actinomycetes</taxon>
        <taxon>Kitasatosporales</taxon>
        <taxon>Streptomycetaceae</taxon>
        <taxon>Streptomyces</taxon>
    </lineage>
</organism>
<evidence type="ECO:0000256" key="2">
    <source>
        <dbReference type="SAM" id="MobiDB-lite"/>
    </source>
</evidence>
<dbReference type="Gene3D" id="3.40.50.720">
    <property type="entry name" value="NAD(P)-binding Rossmann-like Domain"/>
    <property type="match status" value="2"/>
</dbReference>
<evidence type="ECO:0000259" key="3">
    <source>
        <dbReference type="SMART" id="SM00822"/>
    </source>
</evidence>
<dbReference type="SMART" id="SM00822">
    <property type="entry name" value="PKS_KR"/>
    <property type="match status" value="1"/>
</dbReference>
<dbReference type="FunFam" id="3.40.50.720:FF:000338">
    <property type="entry name" value="3-oxoacyl-ACP reductase FabG"/>
    <property type="match status" value="1"/>
</dbReference>
<dbReference type="SUPFAM" id="SSF51735">
    <property type="entry name" value="NAD(P)-binding Rossmann-fold domains"/>
    <property type="match status" value="1"/>
</dbReference>
<dbReference type="InterPro" id="IPR002347">
    <property type="entry name" value="SDR_fam"/>
</dbReference>
<keyword evidence="5" id="KW-1185">Reference proteome</keyword>
<sequence length="444" mass="45688">MADRYQKFTASAPGGFLAKRLGLPRPEPLRRHKPGDQVAAGPVALGGPDGGRLGKPVRELLESLGAEIAGEGGRPHALVFDATGITSSDKLVELHSFFHARIRSLAPCGRLVVLGTPPELITDVREAVAQRALEGFVRSAGKELRRGATAHLLLVEPGAEGSLESVLRFALSARSAYVSGQVLRIGAGGTVTAPADWERPLDGKTALVTGASRGIGAVVAETLARDGAQVVCLDIPAQAAELKAVADRIGGTALELDITEAAADSRLAGHLSAHHGGVDIVVHNAGITRDKTLGRMDAARWESVINVNLAAVERINARLLDGDAPVLRDGGRIICTSSISGIAGNVGQTNYAASKAGLIGLVQAQAPLVGRGITVNAIAPGFIETQMTAAVPLFIREAGRRMNSVNQGGQPVDVAEAVAFFASPGSGAVNGQVLRVCGQALLGA</sequence>
<dbReference type="AlphaFoldDB" id="A0A6G4U8X4"/>
<dbReference type="Proteomes" id="UP000481583">
    <property type="component" value="Unassembled WGS sequence"/>
</dbReference>
<dbReference type="Pfam" id="PF13561">
    <property type="entry name" value="adh_short_C2"/>
    <property type="match status" value="1"/>
</dbReference>
<dbReference type="PANTHER" id="PTHR42760">
    <property type="entry name" value="SHORT-CHAIN DEHYDROGENASES/REDUCTASES FAMILY MEMBER"/>
    <property type="match status" value="1"/>
</dbReference>
<dbReference type="PRINTS" id="PR00080">
    <property type="entry name" value="SDRFAMILY"/>
</dbReference>